<keyword evidence="1" id="KW-0732">Signal</keyword>
<organism evidence="3 4">
    <name type="scientific">Maribacter polysiphoniae</name>
    <dbReference type="NCBI Taxonomy" id="429344"/>
    <lineage>
        <taxon>Bacteria</taxon>
        <taxon>Pseudomonadati</taxon>
        <taxon>Bacteroidota</taxon>
        <taxon>Flavobacteriia</taxon>
        <taxon>Flavobacteriales</taxon>
        <taxon>Flavobacteriaceae</taxon>
        <taxon>Maribacter</taxon>
    </lineage>
</organism>
<evidence type="ECO:0000313" key="2">
    <source>
        <dbReference type="EMBL" id="MBD1261022.1"/>
    </source>
</evidence>
<protein>
    <submittedName>
        <fullName evidence="3">Uncharacterized protein</fullName>
    </submittedName>
</protein>
<evidence type="ECO:0000256" key="1">
    <source>
        <dbReference type="SAM" id="SignalP"/>
    </source>
</evidence>
<evidence type="ECO:0000313" key="5">
    <source>
        <dbReference type="Proteomes" id="UP000651837"/>
    </source>
</evidence>
<dbReference type="InterPro" id="IPR015943">
    <property type="entry name" value="WD40/YVTN_repeat-like_dom_sf"/>
</dbReference>
<proteinExistence type="predicted"/>
<evidence type="ECO:0000313" key="4">
    <source>
        <dbReference type="Proteomes" id="UP000245667"/>
    </source>
</evidence>
<dbReference type="Proteomes" id="UP000245667">
    <property type="component" value="Unassembled WGS sequence"/>
</dbReference>
<gene>
    <name evidence="2" type="ORF">HZY62_10520</name>
    <name evidence="3" type="ORF">LX92_02304</name>
</gene>
<dbReference type="GO" id="GO:0005975">
    <property type="term" value="P:carbohydrate metabolic process"/>
    <property type="evidence" value="ECO:0007669"/>
    <property type="project" value="InterPro"/>
</dbReference>
<reference evidence="2 5" key="2">
    <citation type="submission" date="2020-07" db="EMBL/GenBank/DDBJ databases">
        <title>The draft genome sequence of Maribacter polysiphoniae KCTC 22021.</title>
        <authorList>
            <person name="Mu L."/>
        </authorList>
    </citation>
    <scope>NUCLEOTIDE SEQUENCE [LARGE SCALE GENOMIC DNA]</scope>
    <source>
        <strain evidence="2 5">KCTC 22021</strain>
    </source>
</reference>
<name>A0A316DZB2_9FLAO</name>
<feature type="signal peptide" evidence="1">
    <location>
        <begin position="1"/>
        <end position="18"/>
    </location>
</feature>
<feature type="chain" id="PRO_5016333926" evidence="1">
    <location>
        <begin position="19"/>
        <end position="734"/>
    </location>
</feature>
<dbReference type="OrthoDB" id="610763at2"/>
<accession>A0A316DZB2</accession>
<reference evidence="3 4" key="1">
    <citation type="submission" date="2018-05" db="EMBL/GenBank/DDBJ databases">
        <title>Genomic Encyclopedia of Archaeal and Bacterial Type Strains, Phase II (KMG-II): from individual species to whole genera.</title>
        <authorList>
            <person name="Goeker M."/>
        </authorList>
    </citation>
    <scope>NUCLEOTIDE SEQUENCE [LARGE SCALE GENOMIC DNA]</scope>
    <source>
        <strain evidence="3 4">DSM 23514</strain>
    </source>
</reference>
<comment type="caution">
    <text evidence="3">The sequence shown here is derived from an EMBL/GenBank/DDBJ whole genome shotgun (WGS) entry which is preliminary data.</text>
</comment>
<sequence length="734" mass="84299">MRKLIVVVGLIFSIVVNAQQYTDTPYLQDYAVKYELQETIGGTALWQVESDRNLAIKVLSADGLLNAFGNELSLDLQYRPLTDMNIIAFDNYQDQFVYLTDTSVLSNAWGGTYEVEHGLTTASHFAIGSDFKALVASINALKLIGKEGKVIWETKENELHPISLKYDKRGNRFLMLTANALYEIVPEKPELKKIYSGSNLTAFALSENGIVLGTGNGVITLSGNPLKAGEINQKLPWTEITSITNINEQLWFGSTKGAFKLREDGKYDYYASKRWLVDDVVIDIAKGPENSVLIATKTGLSQINFVSMTLAEKADYFQKIQRLRHIRYGLTVNLELKTPGDLTSGYYHDTDNDGLWTSMYLAGELYRYAVTKDEDAKQNAYEAFEAMERLTAITPMHGFPARSFERDGYEVGLHANGFSEEWYKKHVAENGRIWRLTPDGKWRWKSTTSSDETCGHFYVHALFAELAPDQEWRDRAIHQLKIQMDHIMDNNWYLVDWNGEPTAWGKWNPKYVNSFPINVGDRRLNSTLILSFLQTTYHFTKDEKYKKAALKLIKRYGYDENANRPATTIGYVEGEDLSDRWNHSDDEMYFLTIPGFVNYSFTEEQRKKHFETVKSHWEVERSEKNPLWNYLFALTGSTTIDSEESAWNLREFPMDLIDWKIDNSHRKDLIMIEPNFRSQTYSEVLPGDERVLHKHNGAYKNNGGNARQEYAPYIYLLPYWAGRYAEAISAPVKE</sequence>
<dbReference type="Gene3D" id="2.130.10.10">
    <property type="entry name" value="YVTN repeat-like/Quinoprotein amine dehydrogenase"/>
    <property type="match status" value="1"/>
</dbReference>
<evidence type="ECO:0000313" key="3">
    <source>
        <dbReference type="EMBL" id="PWK23737.1"/>
    </source>
</evidence>
<dbReference type="SUPFAM" id="SSF48208">
    <property type="entry name" value="Six-hairpin glycosidases"/>
    <property type="match status" value="1"/>
</dbReference>
<dbReference type="Proteomes" id="UP000651837">
    <property type="component" value="Unassembled WGS sequence"/>
</dbReference>
<dbReference type="RefSeq" id="WP_109650631.1">
    <property type="nucleotide sequence ID" value="NZ_JACWLN010000004.1"/>
</dbReference>
<keyword evidence="5" id="KW-1185">Reference proteome</keyword>
<dbReference type="EMBL" id="QGGQ01000004">
    <property type="protein sequence ID" value="PWK23737.1"/>
    <property type="molecule type" value="Genomic_DNA"/>
</dbReference>
<dbReference type="AlphaFoldDB" id="A0A316DZB2"/>
<dbReference type="EMBL" id="JACWLN010000004">
    <property type="protein sequence ID" value="MBD1261022.1"/>
    <property type="molecule type" value="Genomic_DNA"/>
</dbReference>
<dbReference type="InterPro" id="IPR008928">
    <property type="entry name" value="6-hairpin_glycosidase_sf"/>
</dbReference>